<evidence type="ECO:0000313" key="2">
    <source>
        <dbReference type="Proteomes" id="UP000029226"/>
    </source>
</evidence>
<comment type="caution">
    <text evidence="1">The sequence shown here is derived from an EMBL/GenBank/DDBJ whole genome shotgun (WGS) entry which is preliminary data.</text>
</comment>
<name>A0A090Q5P0_NONUL</name>
<reference evidence="1 2" key="1">
    <citation type="journal article" date="2014" name="Genome Announc.">
        <title>Draft Genome Sequences of Marine Flavobacterium Nonlabens Strains NR17, NR24, NR27, NR32, NR33, and Ara13.</title>
        <authorList>
            <person name="Nakanishi M."/>
            <person name="Meirelles P."/>
            <person name="Suzuki R."/>
            <person name="Takatani N."/>
            <person name="Mino S."/>
            <person name="Suda W."/>
            <person name="Oshima K."/>
            <person name="Hattori M."/>
            <person name="Ohkuma M."/>
            <person name="Hosokawa M."/>
            <person name="Miyashita K."/>
            <person name="Thompson F.L."/>
            <person name="Niwa A."/>
            <person name="Sawabe T."/>
            <person name="Sawabe T."/>
        </authorList>
    </citation>
    <scope>NUCLEOTIDE SEQUENCE [LARGE SCALE GENOMIC DNA]</scope>
    <source>
        <strain evidence="2">JCM19314</strain>
    </source>
</reference>
<gene>
    <name evidence="1" type="ORF">JCM19314_2445</name>
</gene>
<organism evidence="1 2">
    <name type="scientific">Nonlabens ulvanivorans</name>
    <name type="common">Persicivirga ulvanivorans</name>
    <dbReference type="NCBI Taxonomy" id="906888"/>
    <lineage>
        <taxon>Bacteria</taxon>
        <taxon>Pseudomonadati</taxon>
        <taxon>Bacteroidota</taxon>
        <taxon>Flavobacteriia</taxon>
        <taxon>Flavobacteriales</taxon>
        <taxon>Flavobacteriaceae</taxon>
        <taxon>Nonlabens</taxon>
    </lineage>
</organism>
<dbReference type="EMBL" id="BBMM01000001">
    <property type="protein sequence ID" value="GAK98414.1"/>
    <property type="molecule type" value="Genomic_DNA"/>
</dbReference>
<dbReference type="AlphaFoldDB" id="A0A090Q5P0"/>
<evidence type="ECO:0000313" key="1">
    <source>
        <dbReference type="EMBL" id="GAK98414.1"/>
    </source>
</evidence>
<dbReference type="Proteomes" id="UP000029226">
    <property type="component" value="Unassembled WGS sequence"/>
</dbReference>
<accession>A0A090Q5P0</accession>
<proteinExistence type="predicted"/>
<protein>
    <submittedName>
        <fullName evidence="1">Uncharacterized protein</fullName>
    </submittedName>
</protein>
<sequence length="113" mass="12807">MKSAGEVLSVFPDSKEYDFIIEELADEIFKSSESASSLSIASYLFNELKDNDHFTVSTSAIQLKEAFEKKIKSQNADLKFKKSLEACEDEKSKVELVRHWVSAFAKATQNNLY</sequence>